<dbReference type="Proteomes" id="UP000887565">
    <property type="component" value="Unplaced"/>
</dbReference>
<feature type="compositionally biased region" description="Basic and acidic residues" evidence="1">
    <location>
        <begin position="81"/>
        <end position="91"/>
    </location>
</feature>
<proteinExistence type="predicted"/>
<dbReference type="WBParaSite" id="nRc.2.0.1.t14701-RA">
    <property type="protein sequence ID" value="nRc.2.0.1.t14701-RA"/>
    <property type="gene ID" value="nRc.2.0.1.g14701"/>
</dbReference>
<name>A0A915IL27_ROMCU</name>
<keyword evidence="2" id="KW-1185">Reference proteome</keyword>
<dbReference type="AlphaFoldDB" id="A0A915IL27"/>
<evidence type="ECO:0000313" key="2">
    <source>
        <dbReference type="Proteomes" id="UP000887565"/>
    </source>
</evidence>
<protein>
    <submittedName>
        <fullName evidence="3">Uncharacterized protein</fullName>
    </submittedName>
</protein>
<evidence type="ECO:0000313" key="3">
    <source>
        <dbReference type="WBParaSite" id="nRc.2.0.1.t14701-RA"/>
    </source>
</evidence>
<organism evidence="2 3">
    <name type="scientific">Romanomermis culicivorax</name>
    <name type="common">Nematode worm</name>
    <dbReference type="NCBI Taxonomy" id="13658"/>
    <lineage>
        <taxon>Eukaryota</taxon>
        <taxon>Metazoa</taxon>
        <taxon>Ecdysozoa</taxon>
        <taxon>Nematoda</taxon>
        <taxon>Enoplea</taxon>
        <taxon>Dorylaimia</taxon>
        <taxon>Mermithida</taxon>
        <taxon>Mermithoidea</taxon>
        <taxon>Mermithidae</taxon>
        <taxon>Romanomermis</taxon>
    </lineage>
</organism>
<feature type="compositionally biased region" description="Polar residues" evidence="1">
    <location>
        <begin position="62"/>
        <end position="80"/>
    </location>
</feature>
<accession>A0A915IL27</accession>
<reference evidence="3" key="1">
    <citation type="submission" date="2022-11" db="UniProtKB">
        <authorList>
            <consortium name="WormBaseParasite"/>
        </authorList>
    </citation>
    <scope>IDENTIFICATION</scope>
</reference>
<sequence length="117" mass="13091">SSQAPAPCYGCPASGQDYIIVQKKFAHRKQVTEISNRKCKKQILLENPTVVCQIDDDLSSHPSKQGMQYQGTHNHNMQCDSSERVKSVSKDAPTKLDSINFASEQVDDIVNGIFWCF</sequence>
<feature type="region of interest" description="Disordered" evidence="1">
    <location>
        <begin position="62"/>
        <end position="91"/>
    </location>
</feature>
<evidence type="ECO:0000256" key="1">
    <source>
        <dbReference type="SAM" id="MobiDB-lite"/>
    </source>
</evidence>